<evidence type="ECO:0000259" key="2">
    <source>
        <dbReference type="SMART" id="SM00861"/>
    </source>
</evidence>
<organism evidence="3 5">
    <name type="scientific">Iodidimonas gelatinilytica</name>
    <dbReference type="NCBI Taxonomy" id="1236966"/>
    <lineage>
        <taxon>Bacteria</taxon>
        <taxon>Pseudomonadati</taxon>
        <taxon>Pseudomonadota</taxon>
        <taxon>Alphaproteobacteria</taxon>
        <taxon>Iodidimonadales</taxon>
        <taxon>Iodidimonadaceae</taxon>
        <taxon>Iodidimonas</taxon>
    </lineage>
</organism>
<dbReference type="SMART" id="SM00861">
    <property type="entry name" value="Transket_pyr"/>
    <property type="match status" value="1"/>
</dbReference>
<dbReference type="Pfam" id="PF02780">
    <property type="entry name" value="Transketolase_C"/>
    <property type="match status" value="1"/>
</dbReference>
<proteinExistence type="predicted"/>
<evidence type="ECO:0000313" key="6">
    <source>
        <dbReference type="Proteomes" id="UP000325187"/>
    </source>
</evidence>
<dbReference type="Gene3D" id="3.40.50.920">
    <property type="match status" value="1"/>
</dbReference>
<dbReference type="InterPro" id="IPR029061">
    <property type="entry name" value="THDP-binding"/>
</dbReference>
<accession>A0A5A7N1M0</accession>
<dbReference type="CDD" id="cd07036">
    <property type="entry name" value="TPP_PYR_E1-PDHc-beta_like"/>
    <property type="match status" value="1"/>
</dbReference>
<accession>A0A5A7MP83</accession>
<reference evidence="5 6" key="1">
    <citation type="submission" date="2019-09" db="EMBL/GenBank/DDBJ databases">
        <title>NBRP : Genome information of microbial organism related human and environment.</title>
        <authorList>
            <person name="Hattori M."/>
            <person name="Oshima K."/>
            <person name="Inaba H."/>
            <person name="Suda W."/>
            <person name="Sakamoto M."/>
            <person name="Iino T."/>
            <person name="Kitahara M."/>
            <person name="Oshida Y."/>
            <person name="Iida T."/>
            <person name="Kudo T."/>
            <person name="Itoh T."/>
            <person name="Ohkuma M."/>
        </authorList>
    </citation>
    <scope>NUCLEOTIDE SEQUENCE [LARGE SCALE GENOMIC DNA]</scope>
    <source>
        <strain evidence="3 5">Hi-2</strain>
        <strain evidence="4 6">Mie-1</strain>
    </source>
</reference>
<keyword evidence="1" id="KW-0560">Oxidoreductase</keyword>
<dbReference type="EMBL" id="BKCL01000004">
    <property type="protein sequence ID" value="GEQ97810.1"/>
    <property type="molecule type" value="Genomic_DNA"/>
</dbReference>
<dbReference type="SUPFAM" id="SSF52518">
    <property type="entry name" value="Thiamin diphosphate-binding fold (THDP-binding)"/>
    <property type="match status" value="1"/>
</dbReference>
<dbReference type="InterPro" id="IPR033248">
    <property type="entry name" value="Transketolase_C"/>
</dbReference>
<keyword evidence="6" id="KW-1185">Reference proteome</keyword>
<dbReference type="SUPFAM" id="SSF52922">
    <property type="entry name" value="TK C-terminal domain-like"/>
    <property type="match status" value="1"/>
</dbReference>
<dbReference type="PANTHER" id="PTHR43257">
    <property type="entry name" value="PYRUVATE DEHYDROGENASE E1 COMPONENT BETA SUBUNIT"/>
    <property type="match status" value="1"/>
</dbReference>
<dbReference type="Pfam" id="PF02779">
    <property type="entry name" value="Transket_pyr"/>
    <property type="match status" value="1"/>
</dbReference>
<feature type="domain" description="Transketolase-like pyrimidine-binding" evidence="2">
    <location>
        <begin position="4"/>
        <end position="177"/>
    </location>
</feature>
<comment type="caution">
    <text evidence="3">The sequence shown here is derived from an EMBL/GenBank/DDBJ whole genome shotgun (WGS) entry which is preliminary data.</text>
</comment>
<dbReference type="Proteomes" id="UP000325187">
    <property type="component" value="Unassembled WGS sequence"/>
</dbReference>
<dbReference type="Proteomes" id="UP000322084">
    <property type="component" value="Unassembled WGS sequence"/>
</dbReference>
<evidence type="ECO:0000256" key="1">
    <source>
        <dbReference type="ARBA" id="ARBA00023002"/>
    </source>
</evidence>
<dbReference type="InterPro" id="IPR005475">
    <property type="entry name" value="Transketolase-like_Pyr-bd"/>
</dbReference>
<keyword evidence="3" id="KW-0670">Pyruvate</keyword>
<evidence type="ECO:0000313" key="5">
    <source>
        <dbReference type="Proteomes" id="UP000322084"/>
    </source>
</evidence>
<sequence length="324" mass="34573">MRIKSYSEALRDALDQEMARDPRVIIMGEDVRPGVMGVTQGLYDTYGPTRVIDTPISETAFIGAAIGAAMTGLRPVVELMFCDFAGVCFDQILNQAAKLRYMTGGQISLPLVIRTTMGAGERAAAQHSQSLHHLFTAIPGLKTVVPATAEDAAGLLLTAIRDPDPVIFFENKMLYDSQMSVSDPAIALPFGKAHLLREGDDLTIVALSRMVGFARTACDALAQKGISADLIDPRTTQPLDEAAILGSLQKTGHLLVVDEGSARCGMAADIASLAASKGFHSLKAPVQMLTPPQTPIPFAPELEDAWLPSSRDIEKAACTLLQKA</sequence>
<dbReference type="PANTHER" id="PTHR43257:SF3">
    <property type="entry name" value="ACETOIN:2,6-DICHLOROPHENOLINDOPHENOL OXIDOREDUCTASE SUBUNIT BETA"/>
    <property type="match status" value="1"/>
</dbReference>
<dbReference type="GO" id="GO:0016491">
    <property type="term" value="F:oxidoreductase activity"/>
    <property type="evidence" value="ECO:0007669"/>
    <property type="project" value="UniProtKB-KW"/>
</dbReference>
<gene>
    <name evidence="3" type="primary">acoB2</name>
    <name evidence="3" type="ORF">JCM17844_14470</name>
    <name evidence="4" type="ORF">JCM17845_18630</name>
</gene>
<dbReference type="EMBL" id="BKCM01000009">
    <property type="protein sequence ID" value="GER01240.1"/>
    <property type="molecule type" value="Genomic_DNA"/>
</dbReference>
<dbReference type="AlphaFoldDB" id="A0A5A7MP83"/>
<evidence type="ECO:0000313" key="3">
    <source>
        <dbReference type="EMBL" id="GEQ97810.1"/>
    </source>
</evidence>
<evidence type="ECO:0000313" key="4">
    <source>
        <dbReference type="EMBL" id="GER01240.1"/>
    </source>
</evidence>
<protein>
    <submittedName>
        <fullName evidence="3">Pyruvate dehydrogenase subunit beta</fullName>
    </submittedName>
</protein>
<name>A0A5A7MP83_9PROT</name>
<dbReference type="Gene3D" id="3.40.50.970">
    <property type="match status" value="1"/>
</dbReference>
<dbReference type="NCBIfam" id="NF006667">
    <property type="entry name" value="PRK09212.1"/>
    <property type="match status" value="1"/>
</dbReference>
<dbReference type="RefSeq" id="WP_150000230.1">
    <property type="nucleotide sequence ID" value="NZ_BKCL01000004.1"/>
</dbReference>
<dbReference type="FunFam" id="3.40.50.970:FF:000001">
    <property type="entry name" value="Pyruvate dehydrogenase E1 beta subunit"/>
    <property type="match status" value="1"/>
</dbReference>
<dbReference type="InterPro" id="IPR009014">
    <property type="entry name" value="Transketo_C/PFOR_II"/>
</dbReference>